<dbReference type="InterPro" id="IPR045584">
    <property type="entry name" value="Pilin-like"/>
</dbReference>
<dbReference type="OrthoDB" id="9790526at2"/>
<dbReference type="InterPro" id="IPR012902">
    <property type="entry name" value="N_methyl_site"/>
</dbReference>
<dbReference type="EMBL" id="JAAYYV010000365">
    <property type="protein sequence ID" value="NLF55323.1"/>
    <property type="molecule type" value="Genomic_DNA"/>
</dbReference>
<evidence type="ECO:0000313" key="3">
    <source>
        <dbReference type="EMBL" id="NLF55323.1"/>
    </source>
</evidence>
<dbReference type="AlphaFoldDB" id="A0A7X7LY02"/>
<comment type="caution">
    <text evidence="3">The sequence shown here is derived from an EMBL/GenBank/DDBJ whole genome shotgun (WGS) entry which is preliminary data.</text>
</comment>
<dbReference type="RefSeq" id="WP_068809486.1">
    <property type="nucleotide sequence ID" value="NZ_MBFM01000005.1"/>
</dbReference>
<sequence>MRHGGGRGRGFTLIELVVTVAIVGVLAAGALPLAQLTAQRAQESELRAALRQIRDAIDAYKAAYDAGRIERRSGASGYPPELDALVKGVPDASDADGRRLYFLRRLPRDPFHPDASLAAAQTWGRRSYASPPEAPREGADVFDVYSLSPRSGLDGRPYREW</sequence>
<evidence type="ECO:0000256" key="1">
    <source>
        <dbReference type="ARBA" id="ARBA00022481"/>
    </source>
</evidence>
<dbReference type="Proteomes" id="UP000536534">
    <property type="component" value="Unassembled WGS sequence"/>
</dbReference>
<dbReference type="PROSITE" id="PS00409">
    <property type="entry name" value="PROKAR_NTER_METHYL"/>
    <property type="match status" value="1"/>
</dbReference>
<protein>
    <submittedName>
        <fullName evidence="3">Type II secretion system protein</fullName>
    </submittedName>
</protein>
<dbReference type="GO" id="GO:0015628">
    <property type="term" value="P:protein secretion by the type II secretion system"/>
    <property type="evidence" value="ECO:0007669"/>
    <property type="project" value="InterPro"/>
</dbReference>
<dbReference type="Pfam" id="PF07963">
    <property type="entry name" value="N_methyl"/>
    <property type="match status" value="1"/>
</dbReference>
<dbReference type="InterPro" id="IPR000983">
    <property type="entry name" value="Bac_GSPG_pilin"/>
</dbReference>
<feature type="transmembrane region" description="Helical" evidence="2">
    <location>
        <begin position="12"/>
        <end position="34"/>
    </location>
</feature>
<name>A0A7X7LY02_9RHOO</name>
<keyword evidence="2" id="KW-0812">Transmembrane</keyword>
<keyword evidence="2" id="KW-1133">Transmembrane helix</keyword>
<accession>A0A7X7LY02</accession>
<organism evidence="3 4">
    <name type="scientific">Thauera phenolivorans</name>
    <dbReference type="NCBI Taxonomy" id="1792543"/>
    <lineage>
        <taxon>Bacteria</taxon>
        <taxon>Pseudomonadati</taxon>
        <taxon>Pseudomonadota</taxon>
        <taxon>Betaproteobacteria</taxon>
        <taxon>Rhodocyclales</taxon>
        <taxon>Zoogloeaceae</taxon>
        <taxon>Thauera</taxon>
    </lineage>
</organism>
<evidence type="ECO:0000256" key="2">
    <source>
        <dbReference type="SAM" id="Phobius"/>
    </source>
</evidence>
<proteinExistence type="predicted"/>
<dbReference type="GO" id="GO:0015627">
    <property type="term" value="C:type II protein secretion system complex"/>
    <property type="evidence" value="ECO:0007669"/>
    <property type="project" value="InterPro"/>
</dbReference>
<dbReference type="Gene3D" id="3.30.700.10">
    <property type="entry name" value="Glycoprotein, Type 4 Pilin"/>
    <property type="match status" value="1"/>
</dbReference>
<gene>
    <name evidence="3" type="ORF">GX576_13170</name>
</gene>
<dbReference type="PANTHER" id="PTHR30093:SF47">
    <property type="entry name" value="TYPE IV PILUS NON-CORE MINOR PILIN PILE"/>
    <property type="match status" value="1"/>
</dbReference>
<dbReference type="PRINTS" id="PR00813">
    <property type="entry name" value="BCTERIALGSPG"/>
</dbReference>
<dbReference type="PANTHER" id="PTHR30093">
    <property type="entry name" value="GENERAL SECRETION PATHWAY PROTEIN G"/>
    <property type="match status" value="1"/>
</dbReference>
<evidence type="ECO:0000313" key="4">
    <source>
        <dbReference type="Proteomes" id="UP000536534"/>
    </source>
</evidence>
<keyword evidence="1" id="KW-0488">Methylation</keyword>
<dbReference type="SUPFAM" id="SSF54523">
    <property type="entry name" value="Pili subunits"/>
    <property type="match status" value="1"/>
</dbReference>
<keyword evidence="2" id="KW-0472">Membrane</keyword>
<dbReference type="NCBIfam" id="TIGR02532">
    <property type="entry name" value="IV_pilin_GFxxxE"/>
    <property type="match status" value="1"/>
</dbReference>
<reference evidence="3 4" key="1">
    <citation type="journal article" date="2020" name="Biotechnol. Biofuels">
        <title>New insights from the biogas microbiome by comprehensive genome-resolved metagenomics of nearly 1600 species originating from multiple anaerobic digesters.</title>
        <authorList>
            <person name="Campanaro S."/>
            <person name="Treu L."/>
            <person name="Rodriguez-R L.M."/>
            <person name="Kovalovszki A."/>
            <person name="Ziels R.M."/>
            <person name="Maus I."/>
            <person name="Zhu X."/>
            <person name="Kougias P.G."/>
            <person name="Basile A."/>
            <person name="Luo G."/>
            <person name="Schluter A."/>
            <person name="Konstantinidis K.T."/>
            <person name="Angelidaki I."/>
        </authorList>
    </citation>
    <scope>NUCLEOTIDE SEQUENCE [LARGE SCALE GENOMIC DNA]</scope>
    <source>
        <strain evidence="3">AS06rmzACSIP_256</strain>
    </source>
</reference>